<accession>A0AAD1TEB0</accession>
<proteinExistence type="predicted"/>
<feature type="domain" description="Alpha-2-macroglobulin" evidence="1">
    <location>
        <begin position="220"/>
        <end position="309"/>
    </location>
</feature>
<name>A0AAD1TEB0_PELCU</name>
<dbReference type="Pfam" id="PF07703">
    <property type="entry name" value="A2M_BRD"/>
    <property type="match status" value="1"/>
</dbReference>
<dbReference type="Gene3D" id="6.20.50.160">
    <property type="match status" value="1"/>
</dbReference>
<reference evidence="2" key="1">
    <citation type="submission" date="2022-03" db="EMBL/GenBank/DDBJ databases">
        <authorList>
            <person name="Alioto T."/>
            <person name="Alioto T."/>
            <person name="Gomez Garrido J."/>
        </authorList>
    </citation>
    <scope>NUCLEOTIDE SEQUENCE</scope>
</reference>
<evidence type="ECO:0000313" key="2">
    <source>
        <dbReference type="EMBL" id="CAH2323045.1"/>
    </source>
</evidence>
<dbReference type="InterPro" id="IPR011625">
    <property type="entry name" value="A2M_N_BRD"/>
</dbReference>
<dbReference type="Proteomes" id="UP001295444">
    <property type="component" value="Chromosome 11"/>
</dbReference>
<dbReference type="InterPro" id="IPR001599">
    <property type="entry name" value="Macroglobln_a2"/>
</dbReference>
<keyword evidence="3" id="KW-1185">Reference proteome</keyword>
<evidence type="ECO:0000259" key="1">
    <source>
        <dbReference type="SMART" id="SM01360"/>
    </source>
</evidence>
<sequence length="349" mass="39738">MTRRSPSQHKSPSRTERQIEDPCRIRYPVVYHASGTPLWQILEPTEPQKVSVGFSPNEVLPGSDVSLQIQAEAGSLCGLRVVDQSVVLMKPEKELTADKVHSLFPVNDFGGYDDRLEERDTYCGESHFQRYFLEGPNNYVDVYSLFKDMRLKIMTNANIKKPVECHHFVIAYSNTAIFRPIFLRRNMKDVDETEVMSVAPNNIPDEPKKTDKVRQYFPETWLWQLSLLGDSGSVELHETAPDTITDWNAGAFCLGPNGFGISSAATLRTFQPFFVELTLPYSVVREESFTLKATVFNYLKECIMVKVTLKESEELDEEPCTDCQRTGCLCADESKTFYWNLKASKLGEN</sequence>
<organism evidence="2 3">
    <name type="scientific">Pelobates cultripes</name>
    <name type="common">Western spadefoot toad</name>
    <dbReference type="NCBI Taxonomy" id="61616"/>
    <lineage>
        <taxon>Eukaryota</taxon>
        <taxon>Metazoa</taxon>
        <taxon>Chordata</taxon>
        <taxon>Craniata</taxon>
        <taxon>Vertebrata</taxon>
        <taxon>Euteleostomi</taxon>
        <taxon>Amphibia</taxon>
        <taxon>Batrachia</taxon>
        <taxon>Anura</taxon>
        <taxon>Pelobatoidea</taxon>
        <taxon>Pelobatidae</taxon>
        <taxon>Pelobates</taxon>
    </lineage>
</organism>
<dbReference type="PANTHER" id="PTHR11412">
    <property type="entry name" value="MACROGLOBULIN / COMPLEMENT"/>
    <property type="match status" value="1"/>
</dbReference>
<protein>
    <submittedName>
        <fullName evidence="2">Alpha-2-macroglobulin 1, partial</fullName>
    </submittedName>
</protein>
<dbReference type="SUPFAM" id="SSF81296">
    <property type="entry name" value="E set domains"/>
    <property type="match status" value="1"/>
</dbReference>
<dbReference type="SMART" id="SM01360">
    <property type="entry name" value="A2M"/>
    <property type="match status" value="1"/>
</dbReference>
<dbReference type="EMBL" id="OW240922">
    <property type="protein sequence ID" value="CAH2323045.1"/>
    <property type="molecule type" value="Genomic_DNA"/>
</dbReference>
<evidence type="ECO:0000313" key="3">
    <source>
        <dbReference type="Proteomes" id="UP001295444"/>
    </source>
</evidence>
<dbReference type="PANTHER" id="PTHR11412:SF182">
    <property type="entry name" value="ALPHA-2-MACROGLOBULIN-LIKE PROTEIN 1"/>
    <property type="match status" value="1"/>
</dbReference>
<dbReference type="Gene3D" id="2.20.130.20">
    <property type="match status" value="1"/>
</dbReference>
<dbReference type="Gene3D" id="2.60.40.10">
    <property type="entry name" value="Immunoglobulins"/>
    <property type="match status" value="1"/>
</dbReference>
<dbReference type="AlphaFoldDB" id="A0AAD1TEB0"/>
<gene>
    <name evidence="2" type="ORF">PECUL_23A016965</name>
</gene>
<dbReference type="InterPro" id="IPR014756">
    <property type="entry name" value="Ig_E-set"/>
</dbReference>
<dbReference type="InterPro" id="IPR050473">
    <property type="entry name" value="A2M/Complement_sys"/>
</dbReference>
<dbReference type="GO" id="GO:0004866">
    <property type="term" value="F:endopeptidase inhibitor activity"/>
    <property type="evidence" value="ECO:0007669"/>
    <property type="project" value="InterPro"/>
</dbReference>
<dbReference type="Pfam" id="PF00207">
    <property type="entry name" value="A2M"/>
    <property type="match status" value="1"/>
</dbReference>
<dbReference type="InterPro" id="IPR013783">
    <property type="entry name" value="Ig-like_fold"/>
</dbReference>